<comment type="catalytic activity">
    <reaction evidence="12 13">
        <text>tRNA(Thr) + L-threonine + ATP = L-threonyl-tRNA(Thr) + AMP + diphosphate + H(+)</text>
        <dbReference type="Rhea" id="RHEA:24624"/>
        <dbReference type="Rhea" id="RHEA-COMP:9670"/>
        <dbReference type="Rhea" id="RHEA-COMP:9704"/>
        <dbReference type="ChEBI" id="CHEBI:15378"/>
        <dbReference type="ChEBI" id="CHEBI:30616"/>
        <dbReference type="ChEBI" id="CHEBI:33019"/>
        <dbReference type="ChEBI" id="CHEBI:57926"/>
        <dbReference type="ChEBI" id="CHEBI:78442"/>
        <dbReference type="ChEBI" id="CHEBI:78534"/>
        <dbReference type="ChEBI" id="CHEBI:456215"/>
        <dbReference type="EC" id="6.1.1.3"/>
    </reaction>
</comment>
<feature type="binding site" evidence="13">
    <location>
        <position position="393"/>
    </location>
    <ligand>
        <name>Zn(2+)</name>
        <dbReference type="ChEBI" id="CHEBI:29105"/>
        <note>catalytic</note>
    </ligand>
</feature>
<dbReference type="NCBIfam" id="TIGR00418">
    <property type="entry name" value="thrS"/>
    <property type="match status" value="1"/>
</dbReference>
<keyword evidence="7 13" id="KW-0862">Zinc</keyword>
<dbReference type="InterPro" id="IPR004095">
    <property type="entry name" value="TGS"/>
</dbReference>
<dbReference type="RefSeq" id="WP_135307339.1">
    <property type="nucleotide sequence ID" value="NZ_QUZT01000005.1"/>
</dbReference>
<evidence type="ECO:0000256" key="2">
    <source>
        <dbReference type="ARBA" id="ARBA00022490"/>
    </source>
</evidence>
<evidence type="ECO:0000256" key="6">
    <source>
        <dbReference type="ARBA" id="ARBA00022741"/>
    </source>
</evidence>
<evidence type="ECO:0000313" key="17">
    <source>
        <dbReference type="Proteomes" id="UP000297734"/>
    </source>
</evidence>
<comment type="subcellular location">
    <subcellularLocation>
        <location evidence="13">Cytoplasm</location>
    </subcellularLocation>
</comment>
<dbReference type="Pfam" id="PF00587">
    <property type="entry name" value="tRNA-synt_2b"/>
    <property type="match status" value="1"/>
</dbReference>
<dbReference type="GO" id="GO:0005829">
    <property type="term" value="C:cytosol"/>
    <property type="evidence" value="ECO:0007669"/>
    <property type="project" value="TreeGrafter"/>
</dbReference>
<keyword evidence="5 13" id="KW-0479">Metal-binding</keyword>
<dbReference type="InterPro" id="IPR004154">
    <property type="entry name" value="Anticodon-bd"/>
</dbReference>
<evidence type="ECO:0000256" key="7">
    <source>
        <dbReference type="ARBA" id="ARBA00022833"/>
    </source>
</evidence>
<dbReference type="SUPFAM" id="SSF52954">
    <property type="entry name" value="Class II aaRS ABD-related"/>
    <property type="match status" value="1"/>
</dbReference>
<dbReference type="CDD" id="cd00771">
    <property type="entry name" value="ThrRS_core"/>
    <property type="match status" value="1"/>
</dbReference>
<dbReference type="InterPro" id="IPR012947">
    <property type="entry name" value="tRNA_SAD"/>
</dbReference>
<keyword evidence="4 13" id="KW-0436">Ligase</keyword>
<evidence type="ECO:0000256" key="10">
    <source>
        <dbReference type="ARBA" id="ARBA00022917"/>
    </source>
</evidence>
<keyword evidence="8 13" id="KW-0067">ATP-binding</keyword>
<feature type="domain" description="Aminoacyl-transfer RNA synthetases class-II family profile" evidence="14">
    <location>
        <begin position="250"/>
        <end position="542"/>
    </location>
</feature>
<sequence>MTSTASNQTFVITLPDGSKREFGLPVTVLDVAQSISPGLAKNTVAGKLDGRLVDACDLIDHDAALLIITPRDEEGLEIIRHSCAHLVGHAVKQLFPSAKMVIGPVIDEGFYYDIAYERPFTPEDMVAIEARMHELIARHYDVVKRVLPRDEVISLFQERGEDYKLRLISDMPDEKTMGMYFHEEYVDMCRGPHVPNTRFLKAFKLTKLAGAYWRGDAKNEQLQRIYGTAWADKKQLDAYIQRLEEAEKRDHRKLGRELDLFHFQEDAPGAVFWHPRGWAVFQELIAYMRRRQQDAGYVEVNSPDVMDRSLWEISGHWQNYRDHMFTTETEDGRALALKPMNCPGSVLLYRHGLKSYRDLPIRMGEFGKVHRYEPSGSLHGLLRVRHFTQDDAHIYCTPQQMDGECREIVSLVLDIYRQFGFEDVRIKLSTRPDNRMGDDATWDLLEGALIQALEGMDLEYQLNPGEGAFYGPKLEFVLRDAIGRDWQCGTLQVDMNLPKRFGIEYVDEDGQRKPPVMLHRALFGSLERFTGILIEHHAGKLPAWLAPVQAVVLSITEDHTAYVQDVAQLLRSAGLRAEADVRNEKIGYKIREQTLQRIPFLLVAGARERDNGTIAIRSREGEDLGTLPLDQAVAYLLAQAQAPDLSTRQAALSDLRARLATYGNTAEAKAPQEASV</sequence>
<evidence type="ECO:0000256" key="5">
    <source>
        <dbReference type="ARBA" id="ARBA00022723"/>
    </source>
</evidence>
<proteinExistence type="inferred from homology"/>
<dbReference type="EC" id="6.1.1.3" evidence="13"/>
<evidence type="ECO:0000256" key="8">
    <source>
        <dbReference type="ARBA" id="ARBA00022840"/>
    </source>
</evidence>
<gene>
    <name evidence="13" type="primary">thrS</name>
    <name evidence="16" type="ORF">DYL61_04330</name>
</gene>
<comment type="subunit">
    <text evidence="13">Homodimer.</text>
</comment>
<dbReference type="Gene3D" id="3.10.20.30">
    <property type="match status" value="1"/>
</dbReference>
<dbReference type="InterPro" id="IPR012676">
    <property type="entry name" value="TGS-like"/>
</dbReference>
<comment type="caution">
    <text evidence="13">Lacks conserved residue(s) required for the propagation of feature annotation.</text>
</comment>
<feature type="binding site" evidence="13">
    <location>
        <position position="519"/>
    </location>
    <ligand>
        <name>Zn(2+)</name>
        <dbReference type="ChEBI" id="CHEBI:29105"/>
        <note>catalytic</note>
    </ligand>
</feature>
<dbReference type="SUPFAM" id="SSF55186">
    <property type="entry name" value="ThrRS/AlaRS common domain"/>
    <property type="match status" value="1"/>
</dbReference>
<evidence type="ECO:0000256" key="9">
    <source>
        <dbReference type="ARBA" id="ARBA00022884"/>
    </source>
</evidence>
<dbReference type="FunFam" id="3.30.54.20:FF:000002">
    <property type="entry name" value="Threonine--tRNA ligase"/>
    <property type="match status" value="1"/>
</dbReference>
<dbReference type="GO" id="GO:0006435">
    <property type="term" value="P:threonyl-tRNA aminoacylation"/>
    <property type="evidence" value="ECO:0007669"/>
    <property type="project" value="UniProtKB-UniRule"/>
</dbReference>
<comment type="caution">
    <text evidence="16">The sequence shown here is derived from an EMBL/GenBank/DDBJ whole genome shotgun (WGS) entry which is preliminary data.</text>
</comment>
<reference evidence="16 17" key="1">
    <citation type="journal article" date="2019" name="Syst. Appl. Microbiol.">
        <title>New species of pathogenic Pseudomonas isolated from citrus in Tunisia: Proposal of Pseudomonas kairouanensis sp. nov. and Pseudomonas nabeulensis sp. nov.</title>
        <authorList>
            <person name="Oueslati M."/>
            <person name="Mulet M."/>
            <person name="Gomila M."/>
            <person name="Berge O."/>
            <person name="Hajlaoui M.R."/>
            <person name="Lalucat J."/>
            <person name="Sadfi-Zouaoui N."/>
            <person name="Garcia-Valdes E."/>
        </authorList>
    </citation>
    <scope>NUCLEOTIDE SEQUENCE [LARGE SCALE GENOMIC DNA]</scope>
    <source>
        <strain evidence="16 17">E10B</strain>
    </source>
</reference>
<keyword evidence="9 13" id="KW-0694">RNA-binding</keyword>
<dbReference type="FunFam" id="3.30.930.10:FF:000002">
    <property type="entry name" value="Threonine--tRNA ligase"/>
    <property type="match status" value="1"/>
</dbReference>
<feature type="domain" description="TGS" evidence="15">
    <location>
        <begin position="7"/>
        <end position="69"/>
    </location>
</feature>
<dbReference type="InterPro" id="IPR002320">
    <property type="entry name" value="Thr-tRNA-ligase_IIa"/>
</dbReference>
<evidence type="ECO:0000259" key="15">
    <source>
        <dbReference type="PROSITE" id="PS51880"/>
    </source>
</evidence>
<dbReference type="GO" id="GO:0005524">
    <property type="term" value="F:ATP binding"/>
    <property type="evidence" value="ECO:0007669"/>
    <property type="project" value="UniProtKB-UniRule"/>
</dbReference>
<evidence type="ECO:0000256" key="3">
    <source>
        <dbReference type="ARBA" id="ARBA00022555"/>
    </source>
</evidence>
<comment type="similarity">
    <text evidence="1 13">Belongs to the class-II aminoacyl-tRNA synthetase family.</text>
</comment>
<evidence type="ECO:0000259" key="14">
    <source>
        <dbReference type="PROSITE" id="PS50862"/>
    </source>
</evidence>
<dbReference type="Proteomes" id="UP000297734">
    <property type="component" value="Unassembled WGS sequence"/>
</dbReference>
<dbReference type="InterPro" id="IPR018163">
    <property type="entry name" value="Thr/Ala-tRNA-synth_IIc_edit"/>
</dbReference>
<name>A0A4Z0B7Z9_9PSED</name>
<dbReference type="PANTHER" id="PTHR11451:SF44">
    <property type="entry name" value="THREONINE--TRNA LIGASE, CHLOROPLASTIC_MITOCHONDRIAL 2"/>
    <property type="match status" value="1"/>
</dbReference>
<dbReference type="CDD" id="cd00860">
    <property type="entry name" value="ThrRS_anticodon"/>
    <property type="match status" value="1"/>
</dbReference>
<dbReference type="FunFam" id="3.10.20.30:FF:000005">
    <property type="entry name" value="Threonine--tRNA ligase"/>
    <property type="match status" value="1"/>
</dbReference>
<dbReference type="GO" id="GO:0000049">
    <property type="term" value="F:tRNA binding"/>
    <property type="evidence" value="ECO:0007669"/>
    <property type="project" value="UniProtKB-KW"/>
</dbReference>
<dbReference type="InterPro" id="IPR045864">
    <property type="entry name" value="aa-tRNA-synth_II/BPL/LPL"/>
</dbReference>
<dbReference type="AlphaFoldDB" id="A0A4Z0B7Z9"/>
<evidence type="ECO:0000256" key="1">
    <source>
        <dbReference type="ARBA" id="ARBA00008226"/>
    </source>
</evidence>
<dbReference type="InterPro" id="IPR002314">
    <property type="entry name" value="aa-tRNA-synt_IIb"/>
</dbReference>
<feature type="binding site" evidence="13">
    <location>
        <position position="342"/>
    </location>
    <ligand>
        <name>Zn(2+)</name>
        <dbReference type="ChEBI" id="CHEBI:29105"/>
        <note>catalytic</note>
    </ligand>
</feature>
<organism evidence="16 17">
    <name type="scientific">Pseudomonas nabeulensis</name>
    <dbReference type="NCBI Taxonomy" id="2293833"/>
    <lineage>
        <taxon>Bacteria</taxon>
        <taxon>Pseudomonadati</taxon>
        <taxon>Pseudomonadota</taxon>
        <taxon>Gammaproteobacteria</taxon>
        <taxon>Pseudomonadales</taxon>
        <taxon>Pseudomonadaceae</taxon>
        <taxon>Pseudomonas</taxon>
    </lineage>
</organism>
<dbReference type="SMART" id="SM00863">
    <property type="entry name" value="tRNA_SAD"/>
    <property type="match status" value="1"/>
</dbReference>
<protein>
    <recommendedName>
        <fullName evidence="13">Threonine--tRNA ligase</fullName>
        <ecNumber evidence="13">6.1.1.3</ecNumber>
    </recommendedName>
    <alternativeName>
        <fullName evidence="13">Threonyl-tRNA synthetase</fullName>
        <shortName evidence="13">ThrRS</shortName>
    </alternativeName>
</protein>
<dbReference type="Pfam" id="PF07973">
    <property type="entry name" value="tRNA_SAD"/>
    <property type="match status" value="1"/>
</dbReference>
<dbReference type="InterPro" id="IPR006195">
    <property type="entry name" value="aa-tRNA-synth_II"/>
</dbReference>
<dbReference type="Pfam" id="PF02824">
    <property type="entry name" value="TGS"/>
    <property type="match status" value="1"/>
</dbReference>
<dbReference type="InterPro" id="IPR012675">
    <property type="entry name" value="Beta-grasp_dom_sf"/>
</dbReference>
<dbReference type="SUPFAM" id="SSF81271">
    <property type="entry name" value="TGS-like"/>
    <property type="match status" value="1"/>
</dbReference>
<dbReference type="GO" id="GO:0004829">
    <property type="term" value="F:threonine-tRNA ligase activity"/>
    <property type="evidence" value="ECO:0007669"/>
    <property type="project" value="UniProtKB-UniRule"/>
</dbReference>
<evidence type="ECO:0000256" key="4">
    <source>
        <dbReference type="ARBA" id="ARBA00022598"/>
    </source>
</evidence>
<dbReference type="PROSITE" id="PS51880">
    <property type="entry name" value="TGS"/>
    <property type="match status" value="1"/>
</dbReference>
<dbReference type="FunFam" id="3.40.50.800:FF:000001">
    <property type="entry name" value="Threonine--tRNA ligase"/>
    <property type="match status" value="1"/>
</dbReference>
<dbReference type="Gene3D" id="3.30.54.20">
    <property type="match status" value="1"/>
</dbReference>
<dbReference type="Gene3D" id="3.30.980.10">
    <property type="entry name" value="Threonyl-trna Synthetase, Chain A, domain 2"/>
    <property type="match status" value="1"/>
</dbReference>
<keyword evidence="11 13" id="KW-0030">Aminoacyl-tRNA synthetase</keyword>
<evidence type="ECO:0000256" key="12">
    <source>
        <dbReference type="ARBA" id="ARBA00049515"/>
    </source>
</evidence>
<dbReference type="OrthoDB" id="9802304at2"/>
<dbReference type="PANTHER" id="PTHR11451">
    <property type="entry name" value="THREONINE-TRNA LIGASE"/>
    <property type="match status" value="1"/>
</dbReference>
<dbReference type="Pfam" id="PF03129">
    <property type="entry name" value="HGTP_anticodon"/>
    <property type="match status" value="1"/>
</dbReference>
<accession>A0A4Z0B7Z9</accession>
<dbReference type="CDD" id="cd01667">
    <property type="entry name" value="TGS_ThrRS"/>
    <property type="match status" value="1"/>
</dbReference>
<dbReference type="InterPro" id="IPR047246">
    <property type="entry name" value="ThrRS_anticodon"/>
</dbReference>
<dbReference type="Gene3D" id="3.30.930.10">
    <property type="entry name" value="Bira Bifunctional Protein, Domain 2"/>
    <property type="match status" value="1"/>
</dbReference>
<dbReference type="InterPro" id="IPR036621">
    <property type="entry name" value="Anticodon-bd_dom_sf"/>
</dbReference>
<dbReference type="Gene3D" id="3.40.50.800">
    <property type="entry name" value="Anticodon-binding domain"/>
    <property type="match status" value="1"/>
</dbReference>
<dbReference type="GO" id="GO:0046872">
    <property type="term" value="F:metal ion binding"/>
    <property type="evidence" value="ECO:0007669"/>
    <property type="project" value="UniProtKB-KW"/>
</dbReference>
<dbReference type="EMBL" id="QUZT01000005">
    <property type="protein sequence ID" value="TFY95185.1"/>
    <property type="molecule type" value="Genomic_DNA"/>
</dbReference>
<comment type="cofactor">
    <cofactor evidence="13">
        <name>Zn(2+)</name>
        <dbReference type="ChEBI" id="CHEBI:29105"/>
    </cofactor>
    <text evidence="13">Binds 1 zinc ion per subunit.</text>
</comment>
<dbReference type="PROSITE" id="PS50862">
    <property type="entry name" value="AA_TRNA_LIGASE_II"/>
    <property type="match status" value="1"/>
</dbReference>
<dbReference type="InterPro" id="IPR033728">
    <property type="entry name" value="ThrRS_core"/>
</dbReference>
<dbReference type="HAMAP" id="MF_00184">
    <property type="entry name" value="Thr_tRNA_synth"/>
    <property type="match status" value="1"/>
</dbReference>
<keyword evidence="6 13" id="KW-0547">Nucleotide-binding</keyword>
<keyword evidence="10 13" id="KW-0648">Protein biosynthesis</keyword>
<dbReference type="FunFam" id="3.30.980.10:FF:000005">
    <property type="entry name" value="Threonyl-tRNA synthetase, mitochondrial"/>
    <property type="match status" value="1"/>
</dbReference>
<evidence type="ECO:0000313" key="16">
    <source>
        <dbReference type="EMBL" id="TFY95185.1"/>
    </source>
</evidence>
<evidence type="ECO:0000256" key="11">
    <source>
        <dbReference type="ARBA" id="ARBA00023146"/>
    </source>
</evidence>
<evidence type="ECO:0000256" key="13">
    <source>
        <dbReference type="HAMAP-Rule" id="MF_00184"/>
    </source>
</evidence>
<keyword evidence="17" id="KW-1185">Reference proteome</keyword>
<keyword evidence="2 13" id="KW-0963">Cytoplasm</keyword>
<dbReference type="SUPFAM" id="SSF55681">
    <property type="entry name" value="Class II aaRS and biotin synthetases"/>
    <property type="match status" value="1"/>
</dbReference>
<dbReference type="PRINTS" id="PR01047">
    <property type="entry name" value="TRNASYNTHTHR"/>
</dbReference>
<keyword evidence="3 13" id="KW-0820">tRNA-binding</keyword>